<proteinExistence type="predicted"/>
<dbReference type="RefSeq" id="WP_089612281.1">
    <property type="nucleotide sequence ID" value="NZ_CP022121.1"/>
</dbReference>
<keyword evidence="3" id="KW-1185">Reference proteome</keyword>
<evidence type="ECO:0000313" key="2">
    <source>
        <dbReference type="EMBL" id="MCR6544714.1"/>
    </source>
</evidence>
<organism evidence="2 3">
    <name type="scientific">Dehalobacterium formicoaceticum</name>
    <dbReference type="NCBI Taxonomy" id="51515"/>
    <lineage>
        <taxon>Bacteria</taxon>
        <taxon>Bacillati</taxon>
        <taxon>Bacillota</taxon>
        <taxon>Clostridia</taxon>
        <taxon>Eubacteriales</taxon>
        <taxon>Peptococcaceae</taxon>
        <taxon>Dehalobacterium</taxon>
    </lineage>
</organism>
<protein>
    <submittedName>
        <fullName evidence="2">Uncharacterized protein</fullName>
    </submittedName>
</protein>
<feature type="compositionally biased region" description="Acidic residues" evidence="1">
    <location>
        <begin position="667"/>
        <end position="677"/>
    </location>
</feature>
<evidence type="ECO:0000313" key="3">
    <source>
        <dbReference type="Proteomes" id="UP001524944"/>
    </source>
</evidence>
<accession>A0ABT1Y1H3</accession>
<sequence length="685" mass="79136">MLAEAIIRIGRPIKNSDMPCRDKIRLLTDVSSENCKNYFRHVFLIEIAKKRIGFQLMELGDKVTKEKKETFEVNSIRNVAFPIFYPNGGNPLHAQGIYPLPCYLVYDPHIKAMKDKAAFKKEFLLPRLGKTLFYQDRTAIEREALADRIAEFLATKGSDLINEEKQLGVMMIFDEELPMFHKYQEKRENEHSLWINESPLTPGAHLHLDGEAVLKGIGQAKFYEAAELGKEKNAVSTFTNRKADEVVSIYNKSWLWLSPTWESPRSIYWKDDEWTKGIKVDEESYAAYLYGVHFLKEIQVPISNAILKEMFAPITSVEAKKMMSLDSFESIYGIPMVMPLTDGDSRQLFARYKKLLKKSNEKQSDSDLHLKILAGIDRIVPEMGDEHRLTILYYSGDLSRGNMHIRAVIEDVIPSVASQLEKIMHQLGAREIGKIQKVFGVKEQPVYRTQNLPALLANVYGSGYVWESLRTVFHKEPLRLERLYMATARKLNELANKEDRGQMIQELVFHYSFLYFFKQYEKQILHKEGGVKTLSDWDEFKTLYGQGKLELCHLTKTEHLGFAAGLLLKQFSNSYYKKTGKDFVKQRVMKFGSKLTPEMIWKNGLLRCEELAQQWSMKLGSNFRPVLAQVLLGFLEKENNLISEKDTFMTAFWSGYLLYKSDKKNDDGDELDTEIREEDGGKDNE</sequence>
<dbReference type="Proteomes" id="UP001524944">
    <property type="component" value="Unassembled WGS sequence"/>
</dbReference>
<feature type="region of interest" description="Disordered" evidence="1">
    <location>
        <begin position="662"/>
        <end position="685"/>
    </location>
</feature>
<name>A0ABT1Y1H3_9FIRM</name>
<dbReference type="EMBL" id="JANPWE010000002">
    <property type="protein sequence ID" value="MCR6544714.1"/>
    <property type="molecule type" value="Genomic_DNA"/>
</dbReference>
<comment type="caution">
    <text evidence="2">The sequence shown here is derived from an EMBL/GenBank/DDBJ whole genome shotgun (WGS) entry which is preliminary data.</text>
</comment>
<reference evidence="2 3" key="1">
    <citation type="submission" date="2022-08" db="EMBL/GenBank/DDBJ databases">
        <title>Proteogenomics of the novel Dehalobacterium formicoaceticum strain EZ94 highlights a key role of methyltransferases during anaerobic dichloromethane degradation.</title>
        <authorList>
            <person name="Wasmund K."/>
        </authorList>
    </citation>
    <scope>NUCLEOTIDE SEQUENCE [LARGE SCALE GENOMIC DNA]</scope>
    <source>
        <strain evidence="2 3">EZ94</strain>
    </source>
</reference>
<evidence type="ECO:0000256" key="1">
    <source>
        <dbReference type="SAM" id="MobiDB-lite"/>
    </source>
</evidence>
<gene>
    <name evidence="2" type="ORF">NVS47_04150</name>
</gene>